<feature type="compositionally biased region" description="Basic residues" evidence="1">
    <location>
        <begin position="51"/>
        <end position="60"/>
    </location>
</feature>
<accession>A0A9W4DIU1</accession>
<organism evidence="2 3">
    <name type="scientific">Actinacidiphila cocklensis</name>
    <dbReference type="NCBI Taxonomy" id="887465"/>
    <lineage>
        <taxon>Bacteria</taxon>
        <taxon>Bacillati</taxon>
        <taxon>Actinomycetota</taxon>
        <taxon>Actinomycetes</taxon>
        <taxon>Kitasatosporales</taxon>
        <taxon>Streptomycetaceae</taxon>
        <taxon>Actinacidiphila</taxon>
    </lineage>
</organism>
<gene>
    <name evidence="2" type="ORF">SCOCK_100093</name>
</gene>
<feature type="compositionally biased region" description="Low complexity" evidence="1">
    <location>
        <begin position="145"/>
        <end position="155"/>
    </location>
</feature>
<feature type="compositionally biased region" description="Basic and acidic residues" evidence="1">
    <location>
        <begin position="126"/>
        <end position="135"/>
    </location>
</feature>
<feature type="compositionally biased region" description="Basic residues" evidence="1">
    <location>
        <begin position="111"/>
        <end position="125"/>
    </location>
</feature>
<feature type="region of interest" description="Disordered" evidence="1">
    <location>
        <begin position="16"/>
        <end position="180"/>
    </location>
</feature>
<dbReference type="AlphaFoldDB" id="A0A9W4DIU1"/>
<evidence type="ECO:0000256" key="1">
    <source>
        <dbReference type="SAM" id="MobiDB-lite"/>
    </source>
</evidence>
<evidence type="ECO:0000313" key="3">
    <source>
        <dbReference type="Proteomes" id="UP001152519"/>
    </source>
</evidence>
<reference evidence="2" key="1">
    <citation type="submission" date="2021-05" db="EMBL/GenBank/DDBJ databases">
        <authorList>
            <person name="Arsene-Ploetze F."/>
        </authorList>
    </citation>
    <scope>NUCLEOTIDE SEQUENCE</scope>
    <source>
        <strain evidence="2">DSM 42138</strain>
    </source>
</reference>
<sequence>MIATLPALYSRNPRRVVSPSDLAQRTSPPPRTWGVRADRQETAHACTDTRRRPRLHRRPGRGRDRDGPRRRRCHPRAGTVGRRYRPHPRPPRDRKPSRGNPRPGPRGARGGARHRRAVQRGRHVRHGTDDHGDRRGRPRRRRGRAGAAPQAPGPGLNRCGRPCLTRCRRPSPPPASRPPA</sequence>
<dbReference type="EMBL" id="CAJSLV010000002">
    <property type="protein sequence ID" value="CAG6391027.1"/>
    <property type="molecule type" value="Genomic_DNA"/>
</dbReference>
<evidence type="ECO:0000313" key="2">
    <source>
        <dbReference type="EMBL" id="CAG6391027.1"/>
    </source>
</evidence>
<name>A0A9W4DIU1_9ACTN</name>
<proteinExistence type="predicted"/>
<comment type="caution">
    <text evidence="2">The sequence shown here is derived from an EMBL/GenBank/DDBJ whole genome shotgun (WGS) entry which is preliminary data.</text>
</comment>
<keyword evidence="3" id="KW-1185">Reference proteome</keyword>
<dbReference type="Proteomes" id="UP001152519">
    <property type="component" value="Unassembled WGS sequence"/>
</dbReference>
<feature type="compositionally biased region" description="Basic and acidic residues" evidence="1">
    <location>
        <begin position="36"/>
        <end position="50"/>
    </location>
</feature>
<feature type="compositionally biased region" description="Pro residues" evidence="1">
    <location>
        <begin position="170"/>
        <end position="180"/>
    </location>
</feature>
<protein>
    <submittedName>
        <fullName evidence="2">Uncharacterized protein</fullName>
    </submittedName>
</protein>